<feature type="region of interest" description="Disordered" evidence="1">
    <location>
        <begin position="1"/>
        <end position="175"/>
    </location>
</feature>
<accession>A0A433TRN0</accession>
<dbReference type="GO" id="GO:0005667">
    <property type="term" value="C:transcription regulator complex"/>
    <property type="evidence" value="ECO:0007669"/>
    <property type="project" value="TreeGrafter"/>
</dbReference>
<dbReference type="AlphaFoldDB" id="A0A433TRN0"/>
<organism evidence="2 3">
    <name type="scientific">Elysia chlorotica</name>
    <name type="common">Eastern emerald elysia</name>
    <name type="synonym">Sea slug</name>
    <dbReference type="NCBI Taxonomy" id="188477"/>
    <lineage>
        <taxon>Eukaryota</taxon>
        <taxon>Metazoa</taxon>
        <taxon>Spiralia</taxon>
        <taxon>Lophotrochozoa</taxon>
        <taxon>Mollusca</taxon>
        <taxon>Gastropoda</taxon>
        <taxon>Heterobranchia</taxon>
        <taxon>Euthyneura</taxon>
        <taxon>Panpulmonata</taxon>
        <taxon>Sacoglossa</taxon>
        <taxon>Placobranchoidea</taxon>
        <taxon>Plakobranchidae</taxon>
        <taxon>Elysia</taxon>
    </lineage>
</organism>
<sequence>MAMASHIGGLRPHHQGPQQQPGPPHQALEASAERAKLERANSDSGLISPKPREDRLPLLGMYGASSGLESRSSHRPSDAEATKPLNLQVNGHRQDHKGQGGDSLGSRTDEEEEEDADIDDDKLSDDDIRQDEDLDDSYASSEEYHTAEPGRLDKPRSNHNGHPFSAASPGSGQPELFVDFEDFVLKFNSIVRALVDAAKAVEKKAGEEKDQISVELVREKERRQELERAMLQEKKKRAFFQRRLRRLKRDIQGSNDSVTSDPVKDQDKTERGHAESSPEPMARNAQEAGSHDSDSERTANISTNSDSERERKSETSGPSERLPARRESYDPYSTSRVSPPATLHTSPAATRHTPPATSPMKFPFHQIVSPAQDL</sequence>
<dbReference type="InterPro" id="IPR052417">
    <property type="entry name" value="Dachshund_domain"/>
</dbReference>
<keyword evidence="3" id="KW-1185">Reference proteome</keyword>
<feature type="compositionally biased region" description="Polar residues" evidence="1">
    <location>
        <begin position="331"/>
        <end position="348"/>
    </location>
</feature>
<proteinExistence type="predicted"/>
<feature type="compositionally biased region" description="Basic and acidic residues" evidence="1">
    <location>
        <begin position="142"/>
        <end position="156"/>
    </location>
</feature>
<protein>
    <submittedName>
        <fullName evidence="2">Uncharacterized protein</fullName>
    </submittedName>
</protein>
<gene>
    <name evidence="2" type="ORF">EGW08_008018</name>
</gene>
<feature type="region of interest" description="Disordered" evidence="1">
    <location>
        <begin position="245"/>
        <end position="374"/>
    </location>
</feature>
<feature type="compositionally biased region" description="Basic and acidic residues" evidence="1">
    <location>
        <begin position="262"/>
        <end position="276"/>
    </location>
</feature>
<evidence type="ECO:0000313" key="3">
    <source>
        <dbReference type="Proteomes" id="UP000271974"/>
    </source>
</evidence>
<evidence type="ECO:0000256" key="1">
    <source>
        <dbReference type="SAM" id="MobiDB-lite"/>
    </source>
</evidence>
<dbReference type="Proteomes" id="UP000271974">
    <property type="component" value="Unassembled WGS sequence"/>
</dbReference>
<dbReference type="OrthoDB" id="6133404at2759"/>
<dbReference type="GO" id="GO:0000978">
    <property type="term" value="F:RNA polymerase II cis-regulatory region sequence-specific DNA binding"/>
    <property type="evidence" value="ECO:0007669"/>
    <property type="project" value="TreeGrafter"/>
</dbReference>
<dbReference type="GO" id="GO:0000981">
    <property type="term" value="F:DNA-binding transcription factor activity, RNA polymerase II-specific"/>
    <property type="evidence" value="ECO:0007669"/>
    <property type="project" value="TreeGrafter"/>
</dbReference>
<reference evidence="2 3" key="1">
    <citation type="submission" date="2019-01" db="EMBL/GenBank/DDBJ databases">
        <title>A draft genome assembly of the solar-powered sea slug Elysia chlorotica.</title>
        <authorList>
            <person name="Cai H."/>
            <person name="Li Q."/>
            <person name="Fang X."/>
            <person name="Li J."/>
            <person name="Curtis N.E."/>
            <person name="Altenburger A."/>
            <person name="Shibata T."/>
            <person name="Feng M."/>
            <person name="Maeda T."/>
            <person name="Schwartz J.A."/>
            <person name="Shigenobu S."/>
            <person name="Lundholm N."/>
            <person name="Nishiyama T."/>
            <person name="Yang H."/>
            <person name="Hasebe M."/>
            <person name="Li S."/>
            <person name="Pierce S.K."/>
            <person name="Wang J."/>
        </authorList>
    </citation>
    <scope>NUCLEOTIDE SEQUENCE [LARGE SCALE GENOMIC DNA]</scope>
    <source>
        <strain evidence="2">EC2010</strain>
        <tissue evidence="2">Whole organism of an adult</tissue>
    </source>
</reference>
<dbReference type="PANTHER" id="PTHR12577:SF6">
    <property type="entry name" value="DACHSHUND, ISOFORM B"/>
    <property type="match status" value="1"/>
</dbReference>
<feature type="compositionally biased region" description="Acidic residues" evidence="1">
    <location>
        <begin position="109"/>
        <end position="136"/>
    </location>
</feature>
<feature type="compositionally biased region" description="Basic and acidic residues" evidence="1">
    <location>
        <begin position="71"/>
        <end position="81"/>
    </location>
</feature>
<dbReference type="GO" id="GO:0005634">
    <property type="term" value="C:nucleus"/>
    <property type="evidence" value="ECO:0007669"/>
    <property type="project" value="TreeGrafter"/>
</dbReference>
<feature type="compositionally biased region" description="Basic and acidic residues" evidence="1">
    <location>
        <begin position="31"/>
        <end position="41"/>
    </location>
</feature>
<evidence type="ECO:0000313" key="2">
    <source>
        <dbReference type="EMBL" id="RUS84214.1"/>
    </source>
</evidence>
<name>A0A433TRN0_ELYCH</name>
<dbReference type="PANTHER" id="PTHR12577">
    <property type="entry name" value="DACHSHUND"/>
    <property type="match status" value="1"/>
</dbReference>
<comment type="caution">
    <text evidence="2">The sequence shown here is derived from an EMBL/GenBank/DDBJ whole genome shotgun (WGS) entry which is preliminary data.</text>
</comment>
<dbReference type="STRING" id="188477.A0A433TRN0"/>
<dbReference type="EMBL" id="RQTK01000213">
    <property type="protein sequence ID" value="RUS84214.1"/>
    <property type="molecule type" value="Genomic_DNA"/>
</dbReference>